<reference evidence="2 3" key="1">
    <citation type="submission" date="2021-03" db="EMBL/GenBank/DDBJ databases">
        <title>Sequencing the genomes of 1000 actinobacteria strains.</title>
        <authorList>
            <person name="Klenk H.-P."/>
        </authorList>
    </citation>
    <scope>NUCLEOTIDE SEQUENCE [LARGE SCALE GENOMIC DNA]</scope>
    <source>
        <strain evidence="2 3">DSM 45510</strain>
    </source>
</reference>
<dbReference type="Gene3D" id="1.10.4080.10">
    <property type="entry name" value="ADP-ribosylation/Crystallin J1"/>
    <property type="match status" value="1"/>
</dbReference>
<protein>
    <recommendedName>
        <fullName evidence="1">Immunity protein 35 domain-containing protein</fullName>
    </recommendedName>
</protein>
<evidence type="ECO:0000259" key="1">
    <source>
        <dbReference type="Pfam" id="PF15567"/>
    </source>
</evidence>
<gene>
    <name evidence="2" type="ORF">JOM49_001289</name>
</gene>
<accession>A0ABS4PK14</accession>
<dbReference type="InterPro" id="IPR005502">
    <property type="entry name" value="Ribosyl_crysJ1"/>
</dbReference>
<comment type="caution">
    <text evidence="2">The sequence shown here is derived from an EMBL/GenBank/DDBJ whole genome shotgun (WGS) entry which is preliminary data.</text>
</comment>
<sequence length="687" mass="74553">MGEAVPAIVSTNEITENSRERAIGRVEAWLREHPAETDLRVRTEFVARNGDGWNVPYNAAAFLDGTDIGKGLFPTPVLFVPDNGDEPRHLPAAMAVPNPPTPVAAESDATWPAVVDSDFDASAFPKLAPPERAILRWESADGAVKPNPKYTRGPLKMGYPFPRSDAEKLWQYRSVGWIDDRTYFRHLTECEVLDIGDQTTYTSPDRVPASVRSWTRTTIRRLFQEQGGGSILLDPETYSAEVVRSHVLPDLGDDLGPEPVPGTPAEYSELVLKTVDALVEEFGIDPPRYLTGHLPFAAEQAKQYGYVLTEQECLQYARAYALWFRNLRAPVTGATVSWPEDLWAAGFVEHRRTDGTSFPSPWHFGKFFRKLTTQQGSNFRWNRVAGAYIGFAVGDSIGAQADRHGSWDGGTLERGGLTRQLLFQTEAVIRGLPPVNDTAEVPASLPRVGRPESWLNNATAGTGPAPAEFSALLAPALAATVAGGTPIDGIDVAYSQAIAHELIGAAAGPELTESADLLVRVFWGLLSPADGLPEQMAMPVYNHLVSVRQSLDAADPLRAELTQVIELRDDWNGDAAAQIERIGDGRSPRSVLLRALFAAAKRGDDPGGAILLAAHQSGSSVVTAALTGALVGAQRGIPGLPQDWVARLPQLGLIDNVAGDAFYHFHRFGVAREPSEQAAWEARYPRG</sequence>
<organism evidence="2 3">
    <name type="scientific">Amycolatopsis magusensis</name>
    <dbReference type="NCBI Taxonomy" id="882444"/>
    <lineage>
        <taxon>Bacteria</taxon>
        <taxon>Bacillati</taxon>
        <taxon>Actinomycetota</taxon>
        <taxon>Actinomycetes</taxon>
        <taxon>Pseudonocardiales</taxon>
        <taxon>Pseudonocardiaceae</taxon>
        <taxon>Amycolatopsis</taxon>
    </lineage>
</organism>
<keyword evidence="3" id="KW-1185">Reference proteome</keyword>
<dbReference type="Proteomes" id="UP000741013">
    <property type="component" value="Unassembled WGS sequence"/>
</dbReference>
<feature type="domain" description="Immunity protein 35" evidence="1">
    <location>
        <begin position="21"/>
        <end position="95"/>
    </location>
</feature>
<name>A0ABS4PK14_9PSEU</name>
<dbReference type="InterPro" id="IPR036705">
    <property type="entry name" value="Ribosyl_crysJ1_sf"/>
</dbReference>
<dbReference type="EMBL" id="JAGGMS010000001">
    <property type="protein sequence ID" value="MBP2179763.1"/>
    <property type="molecule type" value="Genomic_DNA"/>
</dbReference>
<dbReference type="InterPro" id="IPR029082">
    <property type="entry name" value="Imm35"/>
</dbReference>
<dbReference type="Pfam" id="PF03747">
    <property type="entry name" value="ADP_ribosyl_GH"/>
    <property type="match status" value="1"/>
</dbReference>
<proteinExistence type="predicted"/>
<dbReference type="SUPFAM" id="SSF101478">
    <property type="entry name" value="ADP-ribosylglycohydrolase"/>
    <property type="match status" value="1"/>
</dbReference>
<dbReference type="Pfam" id="PF15567">
    <property type="entry name" value="Imm35"/>
    <property type="match status" value="1"/>
</dbReference>
<evidence type="ECO:0000313" key="3">
    <source>
        <dbReference type="Proteomes" id="UP000741013"/>
    </source>
</evidence>
<dbReference type="RefSeq" id="WP_209663441.1">
    <property type="nucleotide sequence ID" value="NZ_JAGGMS010000001.1"/>
</dbReference>
<evidence type="ECO:0000313" key="2">
    <source>
        <dbReference type="EMBL" id="MBP2179763.1"/>
    </source>
</evidence>